<dbReference type="EMBL" id="FMYQ01000017">
    <property type="protein sequence ID" value="SDD27679.1"/>
    <property type="molecule type" value="Genomic_DNA"/>
</dbReference>
<evidence type="ECO:0000313" key="2">
    <source>
        <dbReference type="Proteomes" id="UP000198908"/>
    </source>
</evidence>
<reference evidence="2" key="1">
    <citation type="submission" date="2016-09" db="EMBL/GenBank/DDBJ databases">
        <authorList>
            <person name="Varghese N."/>
            <person name="Submissions S."/>
        </authorList>
    </citation>
    <scope>NUCLEOTIDE SEQUENCE [LARGE SCALE GENOMIC DNA]</scope>
    <source>
        <strain evidence="2">TNe-862</strain>
    </source>
</reference>
<sequence length="75" mass="8456">MRFIFQSCLISASVSVEDGRIVANARIFIPSADGSFEDDVQDLCLDENFIDENEALTFARERAMGWIEEHCVNPT</sequence>
<evidence type="ECO:0000313" key="1">
    <source>
        <dbReference type="EMBL" id="SDD27679.1"/>
    </source>
</evidence>
<dbReference type="RefSeq" id="WP_091999383.1">
    <property type="nucleotide sequence ID" value="NZ_FMYQ01000017.1"/>
</dbReference>
<dbReference type="OrthoDB" id="9105319at2"/>
<proteinExistence type="predicted"/>
<dbReference type="AlphaFoldDB" id="A0A1G6TF77"/>
<protein>
    <submittedName>
        <fullName evidence="1">Uncharacterized protein</fullName>
    </submittedName>
</protein>
<gene>
    <name evidence="1" type="ORF">SAMN05421548_11719</name>
</gene>
<accession>A0A1G6TF77</accession>
<dbReference type="Proteomes" id="UP000198908">
    <property type="component" value="Unassembled WGS sequence"/>
</dbReference>
<keyword evidence="2" id="KW-1185">Reference proteome</keyword>
<organism evidence="1 2">
    <name type="scientific">Paraburkholderia lycopersici</name>
    <dbReference type="NCBI Taxonomy" id="416944"/>
    <lineage>
        <taxon>Bacteria</taxon>
        <taxon>Pseudomonadati</taxon>
        <taxon>Pseudomonadota</taxon>
        <taxon>Betaproteobacteria</taxon>
        <taxon>Burkholderiales</taxon>
        <taxon>Burkholderiaceae</taxon>
        <taxon>Paraburkholderia</taxon>
    </lineage>
</organism>
<name>A0A1G6TF77_9BURK</name>